<name>A0A0S7BGJ3_9CHLR</name>
<dbReference type="EMBL" id="DF967972">
    <property type="protein sequence ID" value="GAP14717.1"/>
    <property type="molecule type" value="Genomic_DNA"/>
</dbReference>
<feature type="binding site" evidence="9">
    <location>
        <position position="121"/>
    </location>
    <ligand>
        <name>Zn(2+)</name>
        <dbReference type="ChEBI" id="CHEBI:29105"/>
        <note>catalytic</note>
    </ligand>
</feature>
<dbReference type="EC" id="3.1.-.-" evidence="9"/>
<protein>
    <recommendedName>
        <fullName evidence="9">Endoribonuclease YbeY</fullName>
        <ecNumber evidence="9">3.1.-.-</ecNumber>
    </recommendedName>
</protein>
<comment type="subcellular location">
    <subcellularLocation>
        <location evidence="9">Cytoplasm</location>
    </subcellularLocation>
</comment>
<dbReference type="PANTHER" id="PTHR46986">
    <property type="entry name" value="ENDORIBONUCLEASE YBEY, CHLOROPLASTIC"/>
    <property type="match status" value="1"/>
</dbReference>
<evidence type="ECO:0000313" key="10">
    <source>
        <dbReference type="EMBL" id="GAP14717.1"/>
    </source>
</evidence>
<reference evidence="10" key="1">
    <citation type="submission" date="2015-07" db="EMBL/GenBank/DDBJ databases">
        <title>Draft Genome Sequences of Anaerolinea thermolimosa IMO-1, Bellilinea caldifistulae GOMI-1, Leptolinea tardivitalis YMTK-2, Levilinea saccharolytica KIBI-1,Longilinea arvoryzae KOME-1, Previously Described as Members of the Anaerolineaceae (Chloroflexi).</title>
        <authorList>
            <person name="Sekiguchi Y."/>
            <person name="Ohashi A."/>
            <person name="Matsuura N."/>
            <person name="Tourlousse M.D."/>
        </authorList>
    </citation>
    <scope>NUCLEOTIDE SEQUENCE [LARGE SCALE GENOMIC DNA]</scope>
    <source>
        <strain evidence="10">KOME-1</strain>
    </source>
</reference>
<dbReference type="GO" id="GO:0004222">
    <property type="term" value="F:metalloendopeptidase activity"/>
    <property type="evidence" value="ECO:0007669"/>
    <property type="project" value="InterPro"/>
</dbReference>
<dbReference type="STRING" id="360412.LARV_02491"/>
<keyword evidence="6 9" id="KW-0255">Endonuclease</keyword>
<dbReference type="PROSITE" id="PS01306">
    <property type="entry name" value="UPF0054"/>
    <property type="match status" value="1"/>
</dbReference>
<evidence type="ECO:0000256" key="7">
    <source>
        <dbReference type="ARBA" id="ARBA00022801"/>
    </source>
</evidence>
<keyword evidence="5 9" id="KW-0479">Metal-binding</keyword>
<keyword evidence="4 9" id="KW-0540">Nuclease</keyword>
<evidence type="ECO:0000256" key="6">
    <source>
        <dbReference type="ARBA" id="ARBA00022759"/>
    </source>
</evidence>
<dbReference type="Gene3D" id="3.40.390.30">
    <property type="entry name" value="Metalloproteases ('zincins'), catalytic domain"/>
    <property type="match status" value="1"/>
</dbReference>
<dbReference type="SUPFAM" id="SSF55486">
    <property type="entry name" value="Metalloproteases ('zincins'), catalytic domain"/>
    <property type="match status" value="1"/>
</dbReference>
<comment type="function">
    <text evidence="9">Single strand-specific metallo-endoribonuclease involved in late-stage 70S ribosome quality control and in maturation of the 3' terminus of the 16S rRNA.</text>
</comment>
<evidence type="ECO:0000256" key="4">
    <source>
        <dbReference type="ARBA" id="ARBA00022722"/>
    </source>
</evidence>
<evidence type="ECO:0000256" key="3">
    <source>
        <dbReference type="ARBA" id="ARBA00022552"/>
    </source>
</evidence>
<dbReference type="AlphaFoldDB" id="A0A0S7BGJ3"/>
<evidence type="ECO:0000256" key="2">
    <source>
        <dbReference type="ARBA" id="ARBA00022517"/>
    </source>
</evidence>
<comment type="cofactor">
    <cofactor evidence="9">
        <name>Zn(2+)</name>
        <dbReference type="ChEBI" id="CHEBI:29105"/>
    </cofactor>
    <text evidence="9">Binds 1 zinc ion.</text>
</comment>
<dbReference type="InterPro" id="IPR020549">
    <property type="entry name" value="YbeY_CS"/>
</dbReference>
<dbReference type="InterPro" id="IPR023091">
    <property type="entry name" value="MetalPrtase_cat_dom_sf_prd"/>
</dbReference>
<feature type="binding site" evidence="9">
    <location>
        <position position="111"/>
    </location>
    <ligand>
        <name>Zn(2+)</name>
        <dbReference type="ChEBI" id="CHEBI:29105"/>
        <note>catalytic</note>
    </ligand>
</feature>
<keyword evidence="2 9" id="KW-0690">Ribosome biogenesis</keyword>
<dbReference type="RefSeq" id="WP_075073953.1">
    <property type="nucleotide sequence ID" value="NZ_DF967972.1"/>
</dbReference>
<keyword evidence="3 9" id="KW-0698">rRNA processing</keyword>
<proteinExistence type="inferred from homology"/>
<dbReference type="InterPro" id="IPR002036">
    <property type="entry name" value="YbeY"/>
</dbReference>
<dbReference type="GO" id="GO:0008270">
    <property type="term" value="F:zinc ion binding"/>
    <property type="evidence" value="ECO:0007669"/>
    <property type="project" value="UniProtKB-UniRule"/>
</dbReference>
<keyword evidence="8 9" id="KW-0862">Zinc</keyword>
<keyword evidence="9" id="KW-0963">Cytoplasm</keyword>
<organism evidence="10">
    <name type="scientific">Longilinea arvoryzae</name>
    <dbReference type="NCBI Taxonomy" id="360412"/>
    <lineage>
        <taxon>Bacteria</taxon>
        <taxon>Bacillati</taxon>
        <taxon>Chloroflexota</taxon>
        <taxon>Anaerolineae</taxon>
        <taxon>Anaerolineales</taxon>
        <taxon>Anaerolineaceae</taxon>
        <taxon>Longilinea</taxon>
    </lineage>
</organism>
<dbReference type="GO" id="GO:0005737">
    <property type="term" value="C:cytoplasm"/>
    <property type="evidence" value="ECO:0007669"/>
    <property type="project" value="UniProtKB-SubCell"/>
</dbReference>
<dbReference type="PANTHER" id="PTHR46986:SF1">
    <property type="entry name" value="ENDORIBONUCLEASE YBEY, CHLOROPLASTIC"/>
    <property type="match status" value="1"/>
</dbReference>
<evidence type="ECO:0000256" key="5">
    <source>
        <dbReference type="ARBA" id="ARBA00022723"/>
    </source>
</evidence>
<dbReference type="GO" id="GO:0006364">
    <property type="term" value="P:rRNA processing"/>
    <property type="evidence" value="ECO:0007669"/>
    <property type="project" value="UniProtKB-UniRule"/>
</dbReference>
<accession>A0A0S7BGJ3</accession>
<feature type="binding site" evidence="9">
    <location>
        <position position="115"/>
    </location>
    <ligand>
        <name>Zn(2+)</name>
        <dbReference type="ChEBI" id="CHEBI:29105"/>
        <note>catalytic</note>
    </ligand>
</feature>
<evidence type="ECO:0000256" key="1">
    <source>
        <dbReference type="ARBA" id="ARBA00010875"/>
    </source>
</evidence>
<gene>
    <name evidence="9" type="primary">ybeY</name>
    <name evidence="10" type="ORF">LARV_02491</name>
</gene>
<sequence>MNILINDEFAGAIKEDTINKTVLAVLKHEEVSEESDVSIVIDDDTRLQELNSQFLGIDAPTDVLSFPSDEVDPDSGVPYLGDIIISKPRAQAQAEEAGHALEAEVQLLIVHGMLHLLGYDHADEEQKREMWDRQKEILTTLDVHLSRLPD</sequence>
<dbReference type="Proteomes" id="UP000055060">
    <property type="component" value="Unassembled WGS sequence"/>
</dbReference>
<dbReference type="OrthoDB" id="9807740at2"/>
<evidence type="ECO:0000256" key="8">
    <source>
        <dbReference type="ARBA" id="ARBA00022833"/>
    </source>
</evidence>
<keyword evidence="7 9" id="KW-0378">Hydrolase</keyword>
<evidence type="ECO:0000313" key="11">
    <source>
        <dbReference type="Proteomes" id="UP000055060"/>
    </source>
</evidence>
<comment type="similarity">
    <text evidence="1 9">Belongs to the endoribonuclease YbeY family.</text>
</comment>
<dbReference type="GO" id="GO:0004521">
    <property type="term" value="F:RNA endonuclease activity"/>
    <property type="evidence" value="ECO:0007669"/>
    <property type="project" value="UniProtKB-UniRule"/>
</dbReference>
<dbReference type="HAMAP" id="MF_00009">
    <property type="entry name" value="Endoribonucl_YbeY"/>
    <property type="match status" value="1"/>
</dbReference>
<evidence type="ECO:0000256" key="9">
    <source>
        <dbReference type="HAMAP-Rule" id="MF_00009"/>
    </source>
</evidence>
<keyword evidence="11" id="KW-1185">Reference proteome</keyword>
<dbReference type="Pfam" id="PF02130">
    <property type="entry name" value="YbeY"/>
    <property type="match status" value="1"/>
</dbReference>
<dbReference type="NCBIfam" id="TIGR00043">
    <property type="entry name" value="rRNA maturation RNase YbeY"/>
    <property type="match status" value="1"/>
</dbReference>